<accession>W5XYG6</accession>
<evidence type="ECO:0000256" key="4">
    <source>
        <dbReference type="ARBA" id="ARBA00023157"/>
    </source>
</evidence>
<evidence type="ECO:0000256" key="2">
    <source>
        <dbReference type="ARBA" id="ARBA00022487"/>
    </source>
</evidence>
<dbReference type="EMBL" id="CP004353">
    <property type="protein sequence ID" value="AHI22051.1"/>
    <property type="molecule type" value="Genomic_DNA"/>
</dbReference>
<dbReference type="InterPro" id="IPR000675">
    <property type="entry name" value="Cutinase/axe"/>
</dbReference>
<organism evidence="7 8">
    <name type="scientific">Corynebacterium vitaeruminis DSM 20294</name>
    <dbReference type="NCBI Taxonomy" id="1224164"/>
    <lineage>
        <taxon>Bacteria</taxon>
        <taxon>Bacillati</taxon>
        <taxon>Actinomycetota</taxon>
        <taxon>Actinomycetes</taxon>
        <taxon>Mycobacteriales</taxon>
        <taxon>Corynebacteriaceae</taxon>
        <taxon>Corynebacterium</taxon>
    </lineage>
</organism>
<evidence type="ECO:0008006" key="9">
    <source>
        <dbReference type="Google" id="ProtNLM"/>
    </source>
</evidence>
<dbReference type="PATRIC" id="fig|1224164.3.peg.656"/>
<evidence type="ECO:0000313" key="7">
    <source>
        <dbReference type="EMBL" id="AHI22051.1"/>
    </source>
</evidence>
<feature type="region of interest" description="Disordered" evidence="5">
    <location>
        <begin position="85"/>
        <end position="134"/>
    </location>
</feature>
<dbReference type="eggNOG" id="ENOG5030KCH">
    <property type="taxonomic scope" value="Bacteria"/>
</dbReference>
<evidence type="ECO:0000256" key="6">
    <source>
        <dbReference type="SAM" id="SignalP"/>
    </source>
</evidence>
<dbReference type="SUPFAM" id="SSF53474">
    <property type="entry name" value="alpha/beta-Hydrolases"/>
    <property type="match status" value="1"/>
</dbReference>
<dbReference type="AlphaFoldDB" id="W5XYG6"/>
<keyword evidence="3" id="KW-0378">Hydrolase</keyword>
<protein>
    <recommendedName>
        <fullName evidence="9">Cutinase</fullName>
    </recommendedName>
</protein>
<gene>
    <name evidence="7" type="ORF">B843_03300</name>
</gene>
<sequence>MKNLIGLAALTAMASTIVVVPSAAAEDAPERACPGVQLVIVNDASDSTLGNVDAGFLAEVTDPILEAANDDTTAAVDAGFTAPTPTATATADAGSGSWKPDVWGTQSATTSATSTVATPTSQAPATETDSDDSSVNVGRTVISVASTKDTRAYIPGVTGPDTTPAYEESIQQAVDDTESVLAEISEQCPDTKVSLLGVGQGAQAVSIVSKKIGAGDLIDSSKVIGVAMFADPSRAADQPVVANGASAPAGASQNWDVTPASGAGVATVTGQTVGADSGTYGKLADRAVSWCATGDVACSLASDTPLGRLVSNGMEATAGKAPEAQLAYVTDTLGPAVVLASVETLAEDVQFGDGGFSFKAASSPSQTLIGRIATESAAPVDQTEMQQRLVSAGMQIGGMALAAGVTVAKEVVKPENIAQIAAASAISPAAGAGAALLIASSAATDLVNERTLTTGARRLASEAQAVGIDDDGLAQAAVQAAVGSQVSKSAGAYDSAGMTASGQSAAEATTSWLADVVGAELGKNLSTGTVQQASTFDSNAIAAAMKDLA</sequence>
<evidence type="ECO:0000313" key="8">
    <source>
        <dbReference type="Proteomes" id="UP000019222"/>
    </source>
</evidence>
<dbReference type="InterPro" id="IPR029058">
    <property type="entry name" value="AB_hydrolase_fold"/>
</dbReference>
<evidence type="ECO:0000256" key="5">
    <source>
        <dbReference type="SAM" id="MobiDB-lite"/>
    </source>
</evidence>
<keyword evidence="6" id="KW-0732">Signal</keyword>
<keyword evidence="8" id="KW-1185">Reference proteome</keyword>
<dbReference type="PANTHER" id="PTHR33630">
    <property type="entry name" value="CUTINASE RV1984C-RELATED-RELATED"/>
    <property type="match status" value="1"/>
</dbReference>
<dbReference type="KEGG" id="cvt:B843_03300"/>
<reference evidence="7 8" key="1">
    <citation type="submission" date="2013-02" db="EMBL/GenBank/DDBJ databases">
        <title>The complete genome sequence of Corynebacterium vitaeruminis DSM 20294.</title>
        <authorList>
            <person name="Ruckert C."/>
            <person name="Albersmeier A."/>
            <person name="Kalinowski J."/>
        </authorList>
    </citation>
    <scope>NUCLEOTIDE SEQUENCE [LARGE SCALE GENOMIC DNA]</scope>
    <source>
        <strain evidence="8">ATCC 10234</strain>
    </source>
</reference>
<evidence type="ECO:0000256" key="3">
    <source>
        <dbReference type="ARBA" id="ARBA00022801"/>
    </source>
</evidence>
<dbReference type="Pfam" id="PF01083">
    <property type="entry name" value="Cutinase"/>
    <property type="match status" value="1"/>
</dbReference>
<dbReference type="HOGENOM" id="CLU_453954_0_0_11"/>
<dbReference type="RefSeq" id="WP_081751479.1">
    <property type="nucleotide sequence ID" value="NZ_CP004353.1"/>
</dbReference>
<evidence type="ECO:0000256" key="1">
    <source>
        <dbReference type="ARBA" id="ARBA00007534"/>
    </source>
</evidence>
<dbReference type="STRING" id="1224164.B843_03300"/>
<feature type="compositionally biased region" description="Low complexity" evidence="5">
    <location>
        <begin position="105"/>
        <end position="126"/>
    </location>
</feature>
<feature type="signal peptide" evidence="6">
    <location>
        <begin position="1"/>
        <end position="24"/>
    </location>
</feature>
<name>W5XYG6_9CORY</name>
<keyword evidence="4" id="KW-1015">Disulfide bond</keyword>
<dbReference type="GO" id="GO:0052689">
    <property type="term" value="F:carboxylic ester hydrolase activity"/>
    <property type="evidence" value="ECO:0007669"/>
    <property type="project" value="UniProtKB-KW"/>
</dbReference>
<dbReference type="Gene3D" id="3.40.50.1820">
    <property type="entry name" value="alpha/beta hydrolase"/>
    <property type="match status" value="1"/>
</dbReference>
<comment type="similarity">
    <text evidence="1">Belongs to the cutinase family.</text>
</comment>
<dbReference type="Proteomes" id="UP000019222">
    <property type="component" value="Chromosome"/>
</dbReference>
<dbReference type="SMART" id="SM01110">
    <property type="entry name" value="Cutinase"/>
    <property type="match status" value="1"/>
</dbReference>
<feature type="chain" id="PRO_5004874316" description="Cutinase" evidence="6">
    <location>
        <begin position="25"/>
        <end position="549"/>
    </location>
</feature>
<keyword evidence="2" id="KW-0719">Serine esterase</keyword>
<proteinExistence type="inferred from homology"/>
<dbReference type="PANTHER" id="PTHR33630:SF9">
    <property type="entry name" value="CUTINASE 4"/>
    <property type="match status" value="1"/>
</dbReference>